<keyword evidence="1" id="KW-0472">Membrane</keyword>
<reference evidence="2 3" key="1">
    <citation type="journal article" date="2016" name="Nat. Commun.">
        <title>Thousands of microbial genomes shed light on interconnected biogeochemical processes in an aquifer system.</title>
        <authorList>
            <person name="Anantharaman K."/>
            <person name="Brown C.T."/>
            <person name="Hug L.A."/>
            <person name="Sharon I."/>
            <person name="Castelle C.J."/>
            <person name="Probst A.J."/>
            <person name="Thomas B.C."/>
            <person name="Singh A."/>
            <person name="Wilkins M.J."/>
            <person name="Karaoz U."/>
            <person name="Brodie E.L."/>
            <person name="Williams K.H."/>
            <person name="Hubbard S.S."/>
            <person name="Banfield J.F."/>
        </authorList>
    </citation>
    <scope>NUCLEOTIDE SEQUENCE [LARGE SCALE GENOMIC DNA]</scope>
</reference>
<protein>
    <recommendedName>
        <fullName evidence="4">Type 4 fimbrial biogenesis protein PilX N-terminal domain-containing protein</fullName>
    </recommendedName>
</protein>
<proteinExistence type="predicted"/>
<comment type="caution">
    <text evidence="2">The sequence shown here is derived from an EMBL/GenBank/DDBJ whole genome shotgun (WGS) entry which is preliminary data.</text>
</comment>
<evidence type="ECO:0008006" key="4">
    <source>
        <dbReference type="Google" id="ProtNLM"/>
    </source>
</evidence>
<dbReference type="Proteomes" id="UP000178811">
    <property type="component" value="Unassembled WGS sequence"/>
</dbReference>
<accession>A0A1F6EWT6</accession>
<keyword evidence="1" id="KW-0812">Transmembrane</keyword>
<evidence type="ECO:0000313" key="3">
    <source>
        <dbReference type="Proteomes" id="UP000178811"/>
    </source>
</evidence>
<gene>
    <name evidence="2" type="ORF">A3A36_02870</name>
</gene>
<organism evidence="2 3">
    <name type="scientific">Candidatus Kaiserbacteria bacterium RIFCSPLOWO2_01_FULL_52_12b</name>
    <dbReference type="NCBI Taxonomy" id="1798509"/>
    <lineage>
        <taxon>Bacteria</taxon>
        <taxon>Candidatus Kaiseribacteriota</taxon>
    </lineage>
</organism>
<dbReference type="EMBL" id="MFLW01000025">
    <property type="protein sequence ID" value="OGG78084.1"/>
    <property type="molecule type" value="Genomic_DNA"/>
</dbReference>
<name>A0A1F6EWT6_9BACT</name>
<feature type="transmembrane region" description="Helical" evidence="1">
    <location>
        <begin position="12"/>
        <end position="39"/>
    </location>
</feature>
<dbReference type="AlphaFoldDB" id="A0A1F6EWT6"/>
<sequence length="443" mass="45767">MYTSSHCPHTQGYVLVVSLVFLGIFLAVSAAFLSSIIIYSKSGDTAVARTQALLIAEAGIDQAIYQLNQNPAYTGETDTVLENGTFTVVVTPITSTLKQVVSTASLPTTNPVTTRIVTAQAGINFSAVSFRYGVQAGEGGFDLTNSSTIDGNVFSSGSVIGHQHNLIKGSVVSSGPTGLVYGIHSTSSVFAHTIGDASISTEIDDDAYYVTKVNTTVSGTLYPDSPDQDPVDLPISDTQINGWENEAAAGGTISTCDSIGDYKITSSMSLGPKKIACNLVVKSSSGILTVTGPLWVTGNITTQTGPTIKMDASLGNQNVAIIADNPSNPTGSGKFIVGQSTVFQGSGAPGSFVFLVSQNRSAELGGSEIAMDLNQGASALVAYAAHGLVNLSQSVSVREVTAYKIVLRNSANVTYDTGLPSTVFKSGPGASLVFVPGSYAILQ</sequence>
<evidence type="ECO:0000256" key="1">
    <source>
        <dbReference type="SAM" id="Phobius"/>
    </source>
</evidence>
<keyword evidence="1" id="KW-1133">Transmembrane helix</keyword>
<evidence type="ECO:0000313" key="2">
    <source>
        <dbReference type="EMBL" id="OGG78084.1"/>
    </source>
</evidence>